<dbReference type="InterPro" id="IPR001227">
    <property type="entry name" value="Ac_transferase_dom_sf"/>
</dbReference>
<dbReference type="AlphaFoldDB" id="A0A1Y2NWV0"/>
<evidence type="ECO:0000256" key="1">
    <source>
        <dbReference type="ARBA" id="ARBA00022450"/>
    </source>
</evidence>
<dbReference type="InterPro" id="IPR014043">
    <property type="entry name" value="Acyl_transferase_dom"/>
</dbReference>
<keyword evidence="1" id="KW-0596">Phosphopantetheine</keyword>
<dbReference type="SUPFAM" id="SSF52151">
    <property type="entry name" value="FabD/lysophospholipase-like"/>
    <property type="match status" value="1"/>
</dbReference>
<dbReference type="EMBL" id="MIFZ01000207">
    <property type="protein sequence ID" value="OSY51995.1"/>
    <property type="molecule type" value="Genomic_DNA"/>
</dbReference>
<dbReference type="GO" id="GO:0004315">
    <property type="term" value="F:3-oxoacyl-[acyl-carrier-protein] synthase activity"/>
    <property type="evidence" value="ECO:0007669"/>
    <property type="project" value="UniProtKB-EC"/>
</dbReference>
<gene>
    <name evidence="5" type="ORF">BG846_02360</name>
</gene>
<keyword evidence="5" id="KW-0808">Transferase</keyword>
<keyword evidence="2" id="KW-0597">Phosphoprotein</keyword>
<dbReference type="Gene3D" id="3.30.70.3290">
    <property type="match status" value="1"/>
</dbReference>
<evidence type="ECO:0000259" key="4">
    <source>
        <dbReference type="SMART" id="SM00827"/>
    </source>
</evidence>
<feature type="compositionally biased region" description="Basic and acidic residues" evidence="3">
    <location>
        <begin position="231"/>
        <end position="243"/>
    </location>
</feature>
<evidence type="ECO:0000313" key="6">
    <source>
        <dbReference type="Proteomes" id="UP000194318"/>
    </source>
</evidence>
<dbReference type="GO" id="GO:0004312">
    <property type="term" value="F:fatty acid synthase activity"/>
    <property type="evidence" value="ECO:0007669"/>
    <property type="project" value="TreeGrafter"/>
</dbReference>
<dbReference type="GO" id="GO:0006633">
    <property type="term" value="P:fatty acid biosynthetic process"/>
    <property type="evidence" value="ECO:0007669"/>
    <property type="project" value="TreeGrafter"/>
</dbReference>
<dbReference type="Proteomes" id="UP000194318">
    <property type="component" value="Unassembled WGS sequence"/>
</dbReference>
<dbReference type="PANTHER" id="PTHR43775:SF37">
    <property type="entry name" value="SI:DKEY-61P9.11"/>
    <property type="match status" value="1"/>
</dbReference>
<proteinExistence type="predicted"/>
<organism evidence="5 6">
    <name type="scientific">Streptomyces fradiae ATCC 10745 = DSM 40063</name>
    <dbReference type="NCBI Taxonomy" id="1319510"/>
    <lineage>
        <taxon>Bacteria</taxon>
        <taxon>Bacillati</taxon>
        <taxon>Actinomycetota</taxon>
        <taxon>Actinomycetes</taxon>
        <taxon>Kitasatosporales</taxon>
        <taxon>Streptomycetaceae</taxon>
        <taxon>Streptomyces</taxon>
    </lineage>
</organism>
<name>A0A1Y2NWV0_STRFR</name>
<sequence>MAAVHGDAEAVLEALRAFPGVEVAAFNSPRVVTVSGPADVVARFREESGLRSQALVVSHAFHSALMEGAVAPFAEAVSGAVLSAPSVAFASSVTGGWHTAGSAVDPGHWARGIREPVRFAEAVALVGSVGAGVVWEIGSQPQLTSLARASWQGGEPVWLTTLRRDRVDQAEVHAALAAYANSGSGVVDWAGVHAGKGHRTTTLPTYPFNRQDLVAPPARRERAASTLGHPLFDRHYEHRSEGQ</sequence>
<protein>
    <submittedName>
        <fullName evidence="5">Phenolphthiocerol synthesis polyketide synthase type I Pks15/1</fullName>
        <ecNumber evidence="5">2.3.1.41</ecNumber>
    </submittedName>
</protein>
<dbReference type="SMART" id="SM00827">
    <property type="entry name" value="PKS_AT"/>
    <property type="match status" value="1"/>
</dbReference>
<accession>A0A1Y2NWV0</accession>
<reference evidence="5 6" key="1">
    <citation type="submission" date="2016-09" db="EMBL/GenBank/DDBJ databases">
        <title>Streptomyces fradiae DSM40063, a candidate organism with high potential of specific P450 cytochromes.</title>
        <authorList>
            <person name="Grumaz C."/>
            <person name="Vainshtein Y."/>
            <person name="Kirstahler P."/>
            <person name="Sohn K."/>
        </authorList>
    </citation>
    <scope>NUCLEOTIDE SEQUENCE [LARGE SCALE GENOMIC DNA]</scope>
    <source>
        <strain evidence="5 6">DSM 40063</strain>
    </source>
</reference>
<feature type="domain" description="Malonyl-CoA:ACP transacylase (MAT)" evidence="4">
    <location>
        <begin position="1"/>
        <end position="166"/>
    </location>
</feature>
<keyword evidence="5" id="KW-0012">Acyltransferase</keyword>
<dbReference type="PANTHER" id="PTHR43775">
    <property type="entry name" value="FATTY ACID SYNTHASE"/>
    <property type="match status" value="1"/>
</dbReference>
<dbReference type="Pfam" id="PF00698">
    <property type="entry name" value="Acyl_transf_1"/>
    <property type="match status" value="1"/>
</dbReference>
<evidence type="ECO:0000256" key="3">
    <source>
        <dbReference type="SAM" id="MobiDB-lite"/>
    </source>
</evidence>
<dbReference type="Gene3D" id="3.40.366.10">
    <property type="entry name" value="Malonyl-Coenzyme A Acyl Carrier Protein, domain 2"/>
    <property type="match status" value="1"/>
</dbReference>
<dbReference type="EC" id="2.3.1.41" evidence="5"/>
<feature type="region of interest" description="Disordered" evidence="3">
    <location>
        <begin position="220"/>
        <end position="243"/>
    </location>
</feature>
<evidence type="ECO:0000256" key="2">
    <source>
        <dbReference type="ARBA" id="ARBA00022553"/>
    </source>
</evidence>
<dbReference type="InterPro" id="IPR050091">
    <property type="entry name" value="PKS_NRPS_Biosynth_Enz"/>
</dbReference>
<comment type="caution">
    <text evidence="5">The sequence shown here is derived from an EMBL/GenBank/DDBJ whole genome shotgun (WGS) entry which is preliminary data.</text>
</comment>
<dbReference type="InterPro" id="IPR016035">
    <property type="entry name" value="Acyl_Trfase/lysoPLipase"/>
</dbReference>
<evidence type="ECO:0000313" key="5">
    <source>
        <dbReference type="EMBL" id="OSY51995.1"/>
    </source>
</evidence>